<dbReference type="GO" id="GO:0005634">
    <property type="term" value="C:nucleus"/>
    <property type="evidence" value="ECO:0007669"/>
    <property type="project" value="UniProtKB-SubCell"/>
</dbReference>
<feature type="region of interest" description="Disordered" evidence="7">
    <location>
        <begin position="577"/>
        <end position="644"/>
    </location>
</feature>
<feature type="region of interest" description="Disordered" evidence="7">
    <location>
        <begin position="1652"/>
        <end position="1712"/>
    </location>
</feature>
<keyword evidence="10" id="KW-1185">Reference proteome</keyword>
<sequence>MEPRCIGERMFRPHRAQQLGARMDNAVAAGGACGGGGGGGGVAALPPLDHHNNHQGGNCWDHRALSDSACSPDTHRGHPTFTPGAASASDQNGFALPFFPGAPLDGHGHAHHGHGRHNHQQQQQQHTPSHQYQHAQHVQQQQQQQPQQPQLPTIVVKSESEVPDAATATHQQQQQPHKGQWDGLVEGGGESTSASGAEWTPTPGAEGEGEGEGAGEREGVQGNVGESEVEKVEITRPADLPRDCSLHVRAREDSDFPFELVLEYPLPEGVPHIPIAAPLEPLPPNRTSWEPGYIQIVAETLFVQLRQAVPAAVAPHRVHVKTEPTDDGMGDGGMVDEDLHAGSNNTDEEPALAAAPLSPQLPMPGHGGHGGHGQAHVHGNGNAPARTASGSYDGAFDHHRHHQDREAPPAAAGGGAGGGGSDGAGPPVEPGVYWGRYLRGPPMPVRVVDLRYATVGLGGEYGDCMPEVLPSQDAVRRGRCVYCYISEDYYKPFVFTFESFIEHYAEHQRTFLHEASFPPDVFVEAAPSRMACLQEALRHFWRGGQGACLKCGQAEMVKGLRGEAFCGMCDGEAPNDSIDAAPHPHSHPQPPSMLMRQPPRRRSRPTHNAPHLPSPPNAHTPGSGIAKRIGTSKRGRDVGGEDGAGSGLQILAWRPWSESEMEYYVKREDECYRDVRWCRESWLCHHPGAHDQIAAFRRKMESMAMHTHSQNTFGPTAKTEATFTLYKRVDRVLASRQVGSCFGHHQHHHQHQQHQGQNVQYLVKWRHLPYSECTWHHAASLNHPDDQAAISRHEHFNSRRSVWSFHEFAQEVVGEDRWQETWLAVKAKSEQHAPLSLVRSPEQADNCPLWLEATAQKLFRDGTYFPAMFDPSVGDFHAAIREDGLTHGIVEYDRLHRHQVEGLRSMLHQATQHKGTLVQFDQPGMGRKAMVVVTMEHLLEHRRRSDGRAAHGLVVAPHTSLDGWCREFQKWTPHLNAVTFAGTSADLSAIARYELQWTHPFLGPSKRARTSHARAGLEGLQKAVKADVVVCSPESLDSDEFAMHLGGGRVDFAVCVVDGHGAWKEGERLDVLCRPLQQVVPTASSTNILIAHPQHDPLNTITTATPEEVFATLAFIDPHTYTYQSNHSSSGSTGWSGPGGQPLLDPHTHEGFMQQYGEFHQYPDLASRVQEALLSYAFKRELSRVSRHLPAQRVHEMVVPMTVAQKRAYAAVYQMYGHESTQPNWQNHLATKLRECCNHPLQMGIESISSAMRQGDIHPSLRRRAGESEESQEGRVLLETSGKLAFLGRLLPALKLQKRKVILLSQFAETLSLLEGGVLSPKGFYWERLDVLMAPEERQMAINRFNETDETFLLLSTFEAGAHGVDITPATTIIHMDPPDSIIGRPCVGVRCECVAQTREVTVYQLVAKGSYEAKMLRIAANAAREGHEMLLAGDIRQMVNEGILVALTDDQTIEREDRAFGRASVQTILQGRFGQQQTDGSNEDDSCWELGNSRDPAFLPRATLALEQFNPSLSISRCVPSFSREERRSHVPGLLPPPPPHSHTPHYPYTAPPPPAPHAPLTHTPPPGRNCPQGGRNRRSRRQQHLVTVKTEVGLTEPSEAPAAAPAGPPAATPAAGPSVGPSAQQQQYQYGEVWEEVDGVLMPRLGLVPADPEPLVVDDDEPQHHQEHHENMQPPPQQQQQYQQQHQHEMQQQVPCEEMNVMSVKQEGAG</sequence>
<dbReference type="InterPro" id="IPR027417">
    <property type="entry name" value="P-loop_NTPase"/>
</dbReference>
<feature type="compositionally biased region" description="Low complexity" evidence="7">
    <location>
        <begin position="1614"/>
        <end position="1625"/>
    </location>
</feature>
<keyword evidence="6" id="KW-0539">Nucleus</keyword>
<evidence type="ECO:0000256" key="7">
    <source>
        <dbReference type="SAM" id="MobiDB-lite"/>
    </source>
</evidence>
<keyword evidence="3" id="KW-0547">Nucleotide-binding</keyword>
<evidence type="ECO:0000256" key="1">
    <source>
        <dbReference type="ARBA" id="ARBA00004123"/>
    </source>
</evidence>
<evidence type="ECO:0000256" key="3">
    <source>
        <dbReference type="ARBA" id="ARBA00022741"/>
    </source>
</evidence>
<dbReference type="SUPFAM" id="SSF52540">
    <property type="entry name" value="P-loop containing nucleoside triphosphate hydrolases"/>
    <property type="match status" value="2"/>
</dbReference>
<dbReference type="InParanoid" id="A0A0G4GIX1"/>
<dbReference type="Pfam" id="PF00385">
    <property type="entry name" value="Chromo"/>
    <property type="match status" value="1"/>
</dbReference>
<organism evidence="9 10">
    <name type="scientific">Vitrella brassicaformis (strain CCMP3155)</name>
    <dbReference type="NCBI Taxonomy" id="1169540"/>
    <lineage>
        <taxon>Eukaryota</taxon>
        <taxon>Sar</taxon>
        <taxon>Alveolata</taxon>
        <taxon>Colpodellida</taxon>
        <taxon>Vitrellaceae</taxon>
        <taxon>Vitrella</taxon>
    </lineage>
</organism>
<dbReference type="InterPro" id="IPR000330">
    <property type="entry name" value="SNF2_N"/>
</dbReference>
<evidence type="ECO:0000256" key="5">
    <source>
        <dbReference type="ARBA" id="ARBA00022840"/>
    </source>
</evidence>
<name>A0A0G4GIX1_VITBC</name>
<dbReference type="InterPro" id="IPR049730">
    <property type="entry name" value="SNF2/RAD54-like_C"/>
</dbReference>
<dbReference type="GO" id="GO:0005524">
    <property type="term" value="F:ATP binding"/>
    <property type="evidence" value="ECO:0007669"/>
    <property type="project" value="UniProtKB-KW"/>
</dbReference>
<dbReference type="VEuPathDB" id="CryptoDB:Vbra_17924"/>
<dbReference type="GO" id="GO:0042393">
    <property type="term" value="F:histone binding"/>
    <property type="evidence" value="ECO:0007669"/>
    <property type="project" value="TreeGrafter"/>
</dbReference>
<dbReference type="CDD" id="cd18793">
    <property type="entry name" value="SF2_C_SNF"/>
    <property type="match status" value="1"/>
</dbReference>
<dbReference type="InterPro" id="IPR001650">
    <property type="entry name" value="Helicase_C-like"/>
</dbReference>
<evidence type="ECO:0000313" key="9">
    <source>
        <dbReference type="EMBL" id="CEM29775.1"/>
    </source>
</evidence>
<feature type="compositionally biased region" description="Basic residues" evidence="7">
    <location>
        <begin position="109"/>
        <end position="119"/>
    </location>
</feature>
<keyword evidence="5" id="KW-0067">ATP-binding</keyword>
<dbReference type="InterPro" id="IPR016197">
    <property type="entry name" value="Chromo-like_dom_sf"/>
</dbReference>
<evidence type="ECO:0000313" key="10">
    <source>
        <dbReference type="Proteomes" id="UP000041254"/>
    </source>
</evidence>
<dbReference type="GO" id="GO:0000785">
    <property type="term" value="C:chromatin"/>
    <property type="evidence" value="ECO:0007669"/>
    <property type="project" value="TreeGrafter"/>
</dbReference>
<evidence type="ECO:0000256" key="2">
    <source>
        <dbReference type="ARBA" id="ARBA00022737"/>
    </source>
</evidence>
<dbReference type="GO" id="GO:0016887">
    <property type="term" value="F:ATP hydrolysis activity"/>
    <property type="evidence" value="ECO:0007669"/>
    <property type="project" value="TreeGrafter"/>
</dbReference>
<dbReference type="STRING" id="1169540.A0A0G4GIX1"/>
<feature type="compositionally biased region" description="Basic and acidic residues" evidence="7">
    <location>
        <begin position="1664"/>
        <end position="1673"/>
    </location>
</feature>
<gene>
    <name evidence="9" type="ORF">Vbra_17924</name>
</gene>
<feature type="compositionally biased region" description="Pro residues" evidence="7">
    <location>
        <begin position="1551"/>
        <end position="1570"/>
    </location>
</feature>
<protein>
    <recommendedName>
        <fullName evidence="8">Chromo domain-containing protein</fullName>
    </recommendedName>
</protein>
<reference evidence="9 10" key="1">
    <citation type="submission" date="2014-11" db="EMBL/GenBank/DDBJ databases">
        <authorList>
            <person name="Zhu J."/>
            <person name="Qi W."/>
            <person name="Song R."/>
        </authorList>
    </citation>
    <scope>NUCLEOTIDE SEQUENCE [LARGE SCALE GENOMIC DNA]</scope>
</reference>
<feature type="compositionally biased region" description="Low complexity" evidence="7">
    <location>
        <begin position="120"/>
        <end position="152"/>
    </location>
</feature>
<dbReference type="Gene3D" id="3.40.50.300">
    <property type="entry name" value="P-loop containing nucleotide triphosphate hydrolases"/>
    <property type="match status" value="1"/>
</dbReference>
<feature type="region of interest" description="Disordered" evidence="7">
    <location>
        <begin position="69"/>
        <end position="236"/>
    </location>
</feature>
<proteinExistence type="predicted"/>
<dbReference type="PROSITE" id="PS50013">
    <property type="entry name" value="CHROMO_2"/>
    <property type="match status" value="1"/>
</dbReference>
<dbReference type="Gene3D" id="2.40.50.40">
    <property type="match status" value="1"/>
</dbReference>
<dbReference type="EMBL" id="CDMY01000680">
    <property type="protein sequence ID" value="CEM29775.1"/>
    <property type="molecule type" value="Genomic_DNA"/>
</dbReference>
<keyword evidence="4" id="KW-0378">Hydrolase</keyword>
<evidence type="ECO:0000256" key="6">
    <source>
        <dbReference type="ARBA" id="ARBA00023242"/>
    </source>
</evidence>
<dbReference type="PANTHER" id="PTHR45623:SF17">
    <property type="entry name" value="CHROMODOMAIN-HELICASE-DNA-BINDING PROTEIN 3-RELATED"/>
    <property type="match status" value="1"/>
</dbReference>
<dbReference type="InterPro" id="IPR000953">
    <property type="entry name" value="Chromo/chromo_shadow_dom"/>
</dbReference>
<feature type="domain" description="Chromo" evidence="8">
    <location>
        <begin position="727"/>
        <end position="808"/>
    </location>
</feature>
<feature type="region of interest" description="Disordered" evidence="7">
    <location>
        <begin position="1528"/>
        <end position="1628"/>
    </location>
</feature>
<dbReference type="InterPro" id="IPR023780">
    <property type="entry name" value="Chromo_domain"/>
</dbReference>
<dbReference type="Pfam" id="PF00271">
    <property type="entry name" value="Helicase_C"/>
    <property type="match status" value="1"/>
</dbReference>
<feature type="compositionally biased region" description="Low complexity" evidence="7">
    <location>
        <begin position="1680"/>
        <end position="1695"/>
    </location>
</feature>
<feature type="compositionally biased region" description="Low complexity" evidence="7">
    <location>
        <begin position="351"/>
        <end position="360"/>
    </location>
</feature>
<dbReference type="GO" id="GO:0140658">
    <property type="term" value="F:ATP-dependent chromatin remodeler activity"/>
    <property type="evidence" value="ECO:0007669"/>
    <property type="project" value="TreeGrafter"/>
</dbReference>
<dbReference type="InterPro" id="IPR038718">
    <property type="entry name" value="SNF2-like_sf"/>
</dbReference>
<dbReference type="GO" id="GO:0003677">
    <property type="term" value="F:DNA binding"/>
    <property type="evidence" value="ECO:0007669"/>
    <property type="project" value="TreeGrafter"/>
</dbReference>
<dbReference type="GO" id="GO:0003682">
    <property type="term" value="F:chromatin binding"/>
    <property type="evidence" value="ECO:0007669"/>
    <property type="project" value="TreeGrafter"/>
</dbReference>
<feature type="region of interest" description="Disordered" evidence="7">
    <location>
        <begin position="321"/>
        <end position="426"/>
    </location>
</feature>
<feature type="region of interest" description="Disordered" evidence="7">
    <location>
        <begin position="1126"/>
        <end position="1146"/>
    </location>
</feature>
<accession>A0A0G4GIX1</accession>
<comment type="subcellular location">
    <subcellularLocation>
        <location evidence="1">Nucleus</location>
    </subcellularLocation>
</comment>
<evidence type="ECO:0000259" key="8">
    <source>
        <dbReference type="PROSITE" id="PS50013"/>
    </source>
</evidence>
<dbReference type="SMART" id="SM00298">
    <property type="entry name" value="CHROMO"/>
    <property type="match status" value="1"/>
</dbReference>
<feature type="compositionally biased region" description="Gly residues" evidence="7">
    <location>
        <begin position="412"/>
        <end position="423"/>
    </location>
</feature>
<dbReference type="PANTHER" id="PTHR45623">
    <property type="entry name" value="CHROMODOMAIN-HELICASE-DNA-BINDING PROTEIN 3-RELATED-RELATED"/>
    <property type="match status" value="1"/>
</dbReference>
<evidence type="ECO:0000256" key="4">
    <source>
        <dbReference type="ARBA" id="ARBA00022801"/>
    </source>
</evidence>
<dbReference type="Proteomes" id="UP000041254">
    <property type="component" value="Unassembled WGS sequence"/>
</dbReference>
<dbReference type="Gene3D" id="3.40.50.10810">
    <property type="entry name" value="Tandem AAA-ATPase domain"/>
    <property type="match status" value="1"/>
</dbReference>
<dbReference type="SUPFAM" id="SSF54160">
    <property type="entry name" value="Chromo domain-like"/>
    <property type="match status" value="1"/>
</dbReference>
<keyword evidence="2" id="KW-0677">Repeat</keyword>
<dbReference type="Pfam" id="PF00176">
    <property type="entry name" value="SNF2-rel_dom"/>
    <property type="match status" value="1"/>
</dbReference>